<name>A0AAF0PUF9_SOLVR</name>
<accession>A0AAF0PUF9</accession>
<proteinExistence type="predicted"/>
<dbReference type="Gene3D" id="3.30.70.270">
    <property type="match status" value="1"/>
</dbReference>
<dbReference type="EMBL" id="CP133612">
    <property type="protein sequence ID" value="WMV08149.1"/>
    <property type="molecule type" value="Genomic_DNA"/>
</dbReference>
<evidence type="ECO:0000313" key="1">
    <source>
        <dbReference type="EMBL" id="WMV08149.1"/>
    </source>
</evidence>
<keyword evidence="2" id="KW-1185">Reference proteome</keyword>
<feature type="non-terminal residue" evidence="1">
    <location>
        <position position="110"/>
    </location>
</feature>
<sequence>MSFLGLTRYYRRFVKEFSSISSLLTKLTQKTVKFQCYEACEKSFQELKTRLNKARCIVMRPKLDWVVYLCRMARLKRRWLELLKDYDISILYHPGKANVIVDALSRFSMG</sequence>
<dbReference type="InterPro" id="IPR043128">
    <property type="entry name" value="Rev_trsase/Diguanyl_cyclase"/>
</dbReference>
<dbReference type="PANTHER" id="PTHR34072">
    <property type="entry name" value="ENZYMATIC POLYPROTEIN-RELATED"/>
    <property type="match status" value="1"/>
</dbReference>
<dbReference type="AlphaFoldDB" id="A0AAF0PUF9"/>
<organism evidence="1 2">
    <name type="scientific">Solanum verrucosum</name>
    <dbReference type="NCBI Taxonomy" id="315347"/>
    <lineage>
        <taxon>Eukaryota</taxon>
        <taxon>Viridiplantae</taxon>
        <taxon>Streptophyta</taxon>
        <taxon>Embryophyta</taxon>
        <taxon>Tracheophyta</taxon>
        <taxon>Spermatophyta</taxon>
        <taxon>Magnoliopsida</taxon>
        <taxon>eudicotyledons</taxon>
        <taxon>Gunneridae</taxon>
        <taxon>Pentapetalae</taxon>
        <taxon>asterids</taxon>
        <taxon>lamiids</taxon>
        <taxon>Solanales</taxon>
        <taxon>Solanaceae</taxon>
        <taxon>Solanoideae</taxon>
        <taxon>Solaneae</taxon>
        <taxon>Solanum</taxon>
    </lineage>
</organism>
<reference evidence="1" key="1">
    <citation type="submission" date="2023-08" db="EMBL/GenBank/DDBJ databases">
        <title>A de novo genome assembly of Solanum verrucosum Schlechtendal, a Mexican diploid species geographically isolated from the other diploid A-genome species in potato relatives.</title>
        <authorList>
            <person name="Hosaka K."/>
        </authorList>
    </citation>
    <scope>NUCLEOTIDE SEQUENCE</scope>
    <source>
        <tissue evidence="1">Young leaves</tissue>
    </source>
</reference>
<dbReference type="SUPFAM" id="SSF56672">
    <property type="entry name" value="DNA/RNA polymerases"/>
    <property type="match status" value="1"/>
</dbReference>
<evidence type="ECO:0000313" key="2">
    <source>
        <dbReference type="Proteomes" id="UP001234989"/>
    </source>
</evidence>
<dbReference type="InterPro" id="IPR043502">
    <property type="entry name" value="DNA/RNA_pol_sf"/>
</dbReference>
<protein>
    <submittedName>
        <fullName evidence="1">Uncharacterized protein</fullName>
    </submittedName>
</protein>
<dbReference type="Proteomes" id="UP001234989">
    <property type="component" value="Chromosome 1"/>
</dbReference>
<dbReference type="PANTHER" id="PTHR34072:SF52">
    <property type="entry name" value="RIBONUCLEASE H"/>
    <property type="match status" value="1"/>
</dbReference>
<gene>
    <name evidence="1" type="ORF">MTR67_001534</name>
</gene>